<feature type="compositionally biased region" description="Basic and acidic residues" evidence="1">
    <location>
        <begin position="572"/>
        <end position="583"/>
    </location>
</feature>
<name>A0A4P9WY43_9FUNG</name>
<gene>
    <name evidence="2" type="ORF">CAUPRSCDRAFT_11120</name>
</gene>
<dbReference type="AlphaFoldDB" id="A0A4P9WY43"/>
<evidence type="ECO:0000313" key="2">
    <source>
        <dbReference type="EMBL" id="RKO97198.1"/>
    </source>
</evidence>
<accession>A0A4P9WY43</accession>
<feature type="region of interest" description="Disordered" evidence="1">
    <location>
        <begin position="1"/>
        <end position="82"/>
    </location>
</feature>
<dbReference type="Proteomes" id="UP000268535">
    <property type="component" value="Unassembled WGS sequence"/>
</dbReference>
<evidence type="ECO:0000313" key="3">
    <source>
        <dbReference type="Proteomes" id="UP000268535"/>
    </source>
</evidence>
<feature type="compositionally biased region" description="Low complexity" evidence="1">
    <location>
        <begin position="71"/>
        <end position="82"/>
    </location>
</feature>
<proteinExistence type="predicted"/>
<feature type="region of interest" description="Disordered" evidence="1">
    <location>
        <begin position="553"/>
        <end position="642"/>
    </location>
</feature>
<dbReference type="EMBL" id="ML009368">
    <property type="protein sequence ID" value="RKO97198.1"/>
    <property type="molecule type" value="Genomic_DNA"/>
</dbReference>
<organism evidence="2 3">
    <name type="scientific">Caulochytrium protostelioides</name>
    <dbReference type="NCBI Taxonomy" id="1555241"/>
    <lineage>
        <taxon>Eukaryota</taxon>
        <taxon>Fungi</taxon>
        <taxon>Fungi incertae sedis</taxon>
        <taxon>Chytridiomycota</taxon>
        <taxon>Chytridiomycota incertae sedis</taxon>
        <taxon>Chytridiomycetes</taxon>
        <taxon>Caulochytriales</taxon>
        <taxon>Caulochytriaceae</taxon>
        <taxon>Caulochytrium</taxon>
    </lineage>
</organism>
<protein>
    <submittedName>
        <fullName evidence="2">Uncharacterized protein</fullName>
    </submittedName>
</protein>
<sequence length="766" mass="80963">MVSREAVRPLVPSSRGAEAAAMASASASGDPRSGLPVKPRGRSASASTLPSSFRARLASTLPPGGGHATSRRSATATPATPAVAAGPTASAAVNAAAANSAAATAVAARPIEPIAWTAPLPYGLRACIAEYLALPGEHPEVFTFWHDESYAARCAHVVFALVANRPLADTALLLMCELVAGGPVGAATSARRSRTFAIQRHCRDVRVGAHPVGEYGCQFPPIPNASHTFGHRFCSLSDAKGGKLWRYHPSFFRDCLLRWPHLARIYQFGRAHEDRIRQALPPRPILYPDRWPRGQRAARASPTARPSAVYYDAPAVPAPPAPARLPVYPVALREDDEVHQDDPAAWPWAAMAALPALLAAAAIPATTPSRRAAALTGAGASPATTAPTVAVAATAAVEAAAAAAVAGPHLVRMYDALESVREVVAWIRTEPVLPSIPAATANVADAPTLAAWQREALRAKAFEHVLNGMDRLAVQYRENMHPVAGPHSARGGAAAAVAAAAVFCAGHAAPHDGAVPGAVLALVSDPRDMPARPRDRRGTIVCTIVSAVAGAAPHDHDRLGPSRAATSAVRPDGPDDGERRRDGIPPGSRRRADDRLCCPRLAGQDARRLPRSSLSLQPRGALGELAARDGGDSSNGGRCQPRGSCPARCTGRLHDRRRPVQPVYRETLGDAQSRASHLLECRPEPAVVEHGGHRAAPWVDARCRRLEPRSRATVRDAVRDSPHPGVRPARSPRVPCYCRSRICARRDRRRRREPSATCIAGPTRVA</sequence>
<evidence type="ECO:0000256" key="1">
    <source>
        <dbReference type="SAM" id="MobiDB-lite"/>
    </source>
</evidence>
<reference evidence="3" key="1">
    <citation type="journal article" date="2018" name="Nat. Microbiol.">
        <title>Leveraging single-cell genomics to expand the fungal tree of life.</title>
        <authorList>
            <person name="Ahrendt S.R."/>
            <person name="Quandt C.A."/>
            <person name="Ciobanu D."/>
            <person name="Clum A."/>
            <person name="Salamov A."/>
            <person name="Andreopoulos B."/>
            <person name="Cheng J.F."/>
            <person name="Woyke T."/>
            <person name="Pelin A."/>
            <person name="Henrissat B."/>
            <person name="Reynolds N.K."/>
            <person name="Benny G.L."/>
            <person name="Smith M.E."/>
            <person name="James T.Y."/>
            <person name="Grigoriev I.V."/>
        </authorList>
    </citation>
    <scope>NUCLEOTIDE SEQUENCE [LARGE SCALE GENOMIC DNA]</scope>
    <source>
        <strain evidence="3">ATCC 52028</strain>
    </source>
</reference>
<feature type="compositionally biased region" description="Low complexity" evidence="1">
    <location>
        <begin position="13"/>
        <end position="28"/>
    </location>
</feature>